<protein>
    <recommendedName>
        <fullName evidence="4">Secreted protein</fullName>
    </recommendedName>
</protein>
<dbReference type="RefSeq" id="WP_092625541.1">
    <property type="nucleotide sequence ID" value="NZ_FNFM01000001.1"/>
</dbReference>
<dbReference type="OrthoDB" id="5180294at2"/>
<feature type="signal peptide" evidence="1">
    <location>
        <begin position="1"/>
        <end position="32"/>
    </location>
</feature>
<name>A0A1G8VRS1_ACTMZ</name>
<accession>A0A1G8VRS1</accession>
<dbReference type="PROSITE" id="PS51318">
    <property type="entry name" value="TAT"/>
    <property type="match status" value="1"/>
</dbReference>
<dbReference type="EMBL" id="FNFM01000001">
    <property type="protein sequence ID" value="SDJ68593.1"/>
    <property type="molecule type" value="Genomic_DNA"/>
</dbReference>
<dbReference type="InterPro" id="IPR006311">
    <property type="entry name" value="TAT_signal"/>
</dbReference>
<organism evidence="2 3">
    <name type="scientific">Actinopolyspora mzabensis</name>
    <dbReference type="NCBI Taxonomy" id="995066"/>
    <lineage>
        <taxon>Bacteria</taxon>
        <taxon>Bacillati</taxon>
        <taxon>Actinomycetota</taxon>
        <taxon>Actinomycetes</taxon>
        <taxon>Actinopolysporales</taxon>
        <taxon>Actinopolysporaceae</taxon>
        <taxon>Actinopolyspora</taxon>
    </lineage>
</organism>
<evidence type="ECO:0000256" key="1">
    <source>
        <dbReference type="SAM" id="SignalP"/>
    </source>
</evidence>
<evidence type="ECO:0008006" key="4">
    <source>
        <dbReference type="Google" id="ProtNLM"/>
    </source>
</evidence>
<keyword evidence="3" id="KW-1185">Reference proteome</keyword>
<evidence type="ECO:0000313" key="3">
    <source>
        <dbReference type="Proteomes" id="UP000199213"/>
    </source>
</evidence>
<evidence type="ECO:0000313" key="2">
    <source>
        <dbReference type="EMBL" id="SDJ68593.1"/>
    </source>
</evidence>
<sequence>MRTRRTRAATAGIGAAALAAAASGAVLPATSAAEPARQQPPPGCETDCEKVFDLSLPYDVRFTGWRDDSAPGGRSVLAYYIGDELHDSRELPDRGVQDAECGWDGDAQRCAVTYYTGAHSTGALSALLTADRGIEETDSVRGGAPGATLRQLDGNGRPDVALRQSTYDPNYADAPRYWETYLEFEGKFVRTGCGAPEQQPSPAPTEPLYGSCAYY</sequence>
<reference evidence="3" key="1">
    <citation type="submission" date="2016-10" db="EMBL/GenBank/DDBJ databases">
        <authorList>
            <person name="Varghese N."/>
            <person name="Submissions S."/>
        </authorList>
    </citation>
    <scope>NUCLEOTIDE SEQUENCE [LARGE SCALE GENOMIC DNA]</scope>
    <source>
        <strain evidence="3">DSM 45460</strain>
    </source>
</reference>
<dbReference type="AlphaFoldDB" id="A0A1G8VRS1"/>
<proteinExistence type="predicted"/>
<keyword evidence="1" id="KW-0732">Signal</keyword>
<gene>
    <name evidence="2" type="ORF">SAMN04487820_101274</name>
</gene>
<feature type="chain" id="PRO_5011638200" description="Secreted protein" evidence="1">
    <location>
        <begin position="33"/>
        <end position="215"/>
    </location>
</feature>
<dbReference type="Proteomes" id="UP000199213">
    <property type="component" value="Unassembled WGS sequence"/>
</dbReference>